<keyword evidence="2" id="KW-1185">Reference proteome</keyword>
<name>A0A0E9NFG0_SAICN</name>
<proteinExistence type="predicted"/>
<organism evidence="1 2">
    <name type="scientific">Saitoella complicata (strain BCRC 22490 / CBS 7301 / JCM 7358 / NBRC 10748 / NRRL Y-17804)</name>
    <dbReference type="NCBI Taxonomy" id="698492"/>
    <lineage>
        <taxon>Eukaryota</taxon>
        <taxon>Fungi</taxon>
        <taxon>Dikarya</taxon>
        <taxon>Ascomycota</taxon>
        <taxon>Taphrinomycotina</taxon>
        <taxon>Taphrinomycotina incertae sedis</taxon>
        <taxon>Saitoella</taxon>
    </lineage>
</organism>
<dbReference type="AlphaFoldDB" id="A0A0E9NFG0"/>
<evidence type="ECO:0000313" key="2">
    <source>
        <dbReference type="Proteomes" id="UP000033140"/>
    </source>
</evidence>
<reference evidence="1 2" key="3">
    <citation type="journal article" date="2015" name="Genome Announc.">
        <title>Draft Genome Sequence of the Archiascomycetous Yeast Saitoella complicata.</title>
        <authorList>
            <person name="Yamauchi K."/>
            <person name="Kondo S."/>
            <person name="Hamamoto M."/>
            <person name="Takahashi Y."/>
            <person name="Ogura Y."/>
            <person name="Hayashi T."/>
            <person name="Nishida H."/>
        </authorList>
    </citation>
    <scope>NUCLEOTIDE SEQUENCE [LARGE SCALE GENOMIC DNA]</scope>
    <source>
        <strain evidence="1 2">NRRL Y-17804</strain>
    </source>
</reference>
<dbReference type="EMBL" id="BACD03000015">
    <property type="protein sequence ID" value="GAO48553.1"/>
    <property type="molecule type" value="Genomic_DNA"/>
</dbReference>
<sequence length="163" mass="16997">MEPPGFLKQSQYSTSYRPSALPAMPHMLLSYINGCSMVYDSHLLGDIGNVLNLLELGPELVLELGTLDVGRRAAAKVRGDLVGGNTYPVPSTAAFLLDLVGSLVDETTLCTELTVGNFLLGNGRVGGRRPSGGVRLDGVDGVEGVRASHVKCGGLFGLLGVIG</sequence>
<accession>A0A0E9NFG0</accession>
<protein>
    <submittedName>
        <fullName evidence="1">Uncharacterized protein</fullName>
    </submittedName>
</protein>
<evidence type="ECO:0000313" key="1">
    <source>
        <dbReference type="EMBL" id="GAO48553.1"/>
    </source>
</evidence>
<dbReference type="Proteomes" id="UP000033140">
    <property type="component" value="Unassembled WGS sequence"/>
</dbReference>
<reference evidence="1 2" key="1">
    <citation type="journal article" date="2011" name="J. Gen. Appl. Microbiol.">
        <title>Draft genome sequencing of the enigmatic yeast Saitoella complicata.</title>
        <authorList>
            <person name="Nishida H."/>
            <person name="Hamamoto M."/>
            <person name="Sugiyama J."/>
        </authorList>
    </citation>
    <scope>NUCLEOTIDE SEQUENCE [LARGE SCALE GENOMIC DNA]</scope>
    <source>
        <strain evidence="1 2">NRRL Y-17804</strain>
    </source>
</reference>
<comment type="caution">
    <text evidence="1">The sequence shown here is derived from an EMBL/GenBank/DDBJ whole genome shotgun (WGS) entry which is preliminary data.</text>
</comment>
<reference evidence="1 2" key="2">
    <citation type="journal article" date="2014" name="J. Gen. Appl. Microbiol.">
        <title>The early diverging ascomycetous budding yeast Saitoella complicata has three histone deacetylases belonging to the Clr6, Hos2, and Rpd3 lineages.</title>
        <authorList>
            <person name="Nishida H."/>
            <person name="Matsumoto T."/>
            <person name="Kondo S."/>
            <person name="Hamamoto M."/>
            <person name="Yoshikawa H."/>
        </authorList>
    </citation>
    <scope>NUCLEOTIDE SEQUENCE [LARGE SCALE GENOMIC DNA]</scope>
    <source>
        <strain evidence="1 2">NRRL Y-17804</strain>
    </source>
</reference>
<gene>
    <name evidence="1" type="ORF">G7K_2726-t1</name>
</gene>